<evidence type="ECO:0000313" key="6">
    <source>
        <dbReference type="Proteomes" id="UP000199118"/>
    </source>
</evidence>
<keyword evidence="6" id="KW-1185">Reference proteome</keyword>
<evidence type="ECO:0000256" key="2">
    <source>
        <dbReference type="ARBA" id="ARBA00022679"/>
    </source>
</evidence>
<dbReference type="Proteomes" id="UP000199118">
    <property type="component" value="Unassembled WGS sequence"/>
</dbReference>
<dbReference type="GO" id="GO:0016757">
    <property type="term" value="F:glycosyltransferase activity"/>
    <property type="evidence" value="ECO:0007669"/>
    <property type="project" value="UniProtKB-KW"/>
</dbReference>
<dbReference type="STRING" id="356660.SAMN05444336_101433"/>
<sequence>MNKGVCLIGPGGGSGLQAYARQVAEELEARGASAWTLSARGPFLVTAPLVFLTCAFRLVLLAANGRVDCVHLVVAEIGSVWRKGLLAALGRALGLRVVIHLHGPDLAAAARDAGWATRAAMRMGARLADVNLALSRDLARFLTEDLGAPAERVAILRNALPDAPPVPRLAPARPGRDRPLRVLFVAPMTRSKGARAVVQALAMLRAHGIEAEAVLAGSGPERAHARGEARRLGVAADFPGRISAMEADDLMEWADVLAHPSSREGLPLTLLQALRAGLPVVAAPAGAIGEALPQGDGLVHIPARDAAGLARALERLANDPQWMMSLGEAARLVFENRFRMDRHVDRLEAHYGWTAPQPRGLELPVQPA</sequence>
<dbReference type="PANTHER" id="PTHR12526">
    <property type="entry name" value="GLYCOSYLTRANSFERASE"/>
    <property type="match status" value="1"/>
</dbReference>
<dbReference type="RefSeq" id="WP_092679481.1">
    <property type="nucleotide sequence ID" value="NZ_FNMZ01000001.1"/>
</dbReference>
<dbReference type="Gene3D" id="3.40.50.2000">
    <property type="entry name" value="Glycogen Phosphorylase B"/>
    <property type="match status" value="2"/>
</dbReference>
<dbReference type="Pfam" id="PF00534">
    <property type="entry name" value="Glycos_transf_1"/>
    <property type="match status" value="1"/>
</dbReference>
<protein>
    <submittedName>
        <fullName evidence="5">Glycosyltransferase involved in cell wall bisynthesis</fullName>
    </submittedName>
</protein>
<dbReference type="SUPFAM" id="SSF53756">
    <property type="entry name" value="UDP-Glycosyltransferase/glycogen phosphorylase"/>
    <property type="match status" value="1"/>
</dbReference>
<keyword evidence="1" id="KW-0328">Glycosyltransferase</keyword>
<name>A0A1H2RQB5_9RHOB</name>
<dbReference type="PANTHER" id="PTHR12526:SF510">
    <property type="entry name" value="D-INOSITOL 3-PHOSPHATE GLYCOSYLTRANSFERASE"/>
    <property type="match status" value="1"/>
</dbReference>
<dbReference type="OrthoDB" id="9802525at2"/>
<evidence type="ECO:0000259" key="4">
    <source>
        <dbReference type="Pfam" id="PF13579"/>
    </source>
</evidence>
<evidence type="ECO:0000259" key="3">
    <source>
        <dbReference type="Pfam" id="PF00534"/>
    </source>
</evidence>
<organism evidence="5 6">
    <name type="scientific">Albimonas donghaensis</name>
    <dbReference type="NCBI Taxonomy" id="356660"/>
    <lineage>
        <taxon>Bacteria</taxon>
        <taxon>Pseudomonadati</taxon>
        <taxon>Pseudomonadota</taxon>
        <taxon>Alphaproteobacteria</taxon>
        <taxon>Rhodobacterales</taxon>
        <taxon>Paracoccaceae</taxon>
        <taxon>Albimonas</taxon>
    </lineage>
</organism>
<dbReference type="Pfam" id="PF13579">
    <property type="entry name" value="Glyco_trans_4_4"/>
    <property type="match status" value="1"/>
</dbReference>
<dbReference type="InterPro" id="IPR001296">
    <property type="entry name" value="Glyco_trans_1"/>
</dbReference>
<proteinExistence type="predicted"/>
<dbReference type="EMBL" id="FNMZ01000001">
    <property type="protein sequence ID" value="SDW21636.1"/>
    <property type="molecule type" value="Genomic_DNA"/>
</dbReference>
<accession>A0A1H2RQB5</accession>
<dbReference type="InterPro" id="IPR028098">
    <property type="entry name" value="Glyco_trans_4-like_N"/>
</dbReference>
<dbReference type="CDD" id="cd03801">
    <property type="entry name" value="GT4_PimA-like"/>
    <property type="match status" value="1"/>
</dbReference>
<keyword evidence="2 5" id="KW-0808">Transferase</keyword>
<evidence type="ECO:0000256" key="1">
    <source>
        <dbReference type="ARBA" id="ARBA00022676"/>
    </source>
</evidence>
<dbReference type="AlphaFoldDB" id="A0A1H2RQB5"/>
<feature type="domain" description="Glycosyltransferase subfamily 4-like N-terminal" evidence="4">
    <location>
        <begin position="49"/>
        <end position="158"/>
    </location>
</feature>
<reference evidence="5 6" key="1">
    <citation type="submission" date="2016-10" db="EMBL/GenBank/DDBJ databases">
        <authorList>
            <person name="de Groot N.N."/>
        </authorList>
    </citation>
    <scope>NUCLEOTIDE SEQUENCE [LARGE SCALE GENOMIC DNA]</scope>
    <source>
        <strain evidence="5 6">DSM 17890</strain>
    </source>
</reference>
<evidence type="ECO:0000313" key="5">
    <source>
        <dbReference type="EMBL" id="SDW21636.1"/>
    </source>
</evidence>
<gene>
    <name evidence="5" type="ORF">SAMN05444336_101433</name>
</gene>
<feature type="domain" description="Glycosyl transferase family 1" evidence="3">
    <location>
        <begin position="177"/>
        <end position="331"/>
    </location>
</feature>